<reference evidence="2" key="2">
    <citation type="submission" date="2020-09" db="EMBL/GenBank/DDBJ databases">
        <authorList>
            <person name="Sun Q."/>
            <person name="Ohkuma M."/>
        </authorList>
    </citation>
    <scope>NUCLEOTIDE SEQUENCE</scope>
    <source>
        <strain evidence="2">JCM 19831</strain>
    </source>
</reference>
<dbReference type="InterPro" id="IPR011013">
    <property type="entry name" value="Gal_mutarotase_sf_dom"/>
</dbReference>
<feature type="region of interest" description="Disordered" evidence="1">
    <location>
        <begin position="103"/>
        <end position="122"/>
    </location>
</feature>
<evidence type="ECO:0000313" key="3">
    <source>
        <dbReference type="Proteomes" id="UP000642070"/>
    </source>
</evidence>
<dbReference type="GO" id="GO:0003824">
    <property type="term" value="F:catalytic activity"/>
    <property type="evidence" value="ECO:0007669"/>
    <property type="project" value="InterPro"/>
</dbReference>
<dbReference type="RefSeq" id="WP_190247701.1">
    <property type="nucleotide sequence ID" value="NZ_BMPI01000001.1"/>
</dbReference>
<dbReference type="GO" id="GO:0030246">
    <property type="term" value="F:carbohydrate binding"/>
    <property type="evidence" value="ECO:0007669"/>
    <property type="project" value="InterPro"/>
</dbReference>
<sequence>MSAVTIELEPVTFGRAPQVLVRHGDLSAATFRYGSGVCGLTIRHGTAELELLPFQGQQVWRARLGGRELTMRSMFDEPQPTQDYLGTYGALFIHCGALAMGNPGPGDHHPQHGELPNAPYRKPQLVAGSDAHGRFLTLTGAYEHATAFGNRYLATPRLTVREGSTRLTARMCVRNIGHRPMPLMYLAHVNFAPVDGARLIDSLGIETIEPGRPVDPERVTTRHPTADADGWAHALQLHPAGGADFVRHRPAELDHALRWLVRDGDQDALGLALPATAEAEGVRRETEKGNVRQVSPGDEFTCTVEFGALDAADAVTMVSAMRSGALDG</sequence>
<dbReference type="AlphaFoldDB" id="A0A917WGV1"/>
<dbReference type="InterPro" id="IPR027839">
    <property type="entry name" value="DUF4432"/>
</dbReference>
<dbReference type="GO" id="GO:0005975">
    <property type="term" value="P:carbohydrate metabolic process"/>
    <property type="evidence" value="ECO:0007669"/>
    <property type="project" value="InterPro"/>
</dbReference>
<evidence type="ECO:0000313" key="2">
    <source>
        <dbReference type="EMBL" id="GGM04022.1"/>
    </source>
</evidence>
<accession>A0A917WGV1</accession>
<keyword evidence="3" id="KW-1185">Reference proteome</keyword>
<dbReference type="Gene3D" id="2.70.98.10">
    <property type="match status" value="1"/>
</dbReference>
<organism evidence="2 3">
    <name type="scientific">Dactylosporangium sucinum</name>
    <dbReference type="NCBI Taxonomy" id="1424081"/>
    <lineage>
        <taxon>Bacteria</taxon>
        <taxon>Bacillati</taxon>
        <taxon>Actinomycetota</taxon>
        <taxon>Actinomycetes</taxon>
        <taxon>Micromonosporales</taxon>
        <taxon>Micromonosporaceae</taxon>
        <taxon>Dactylosporangium</taxon>
    </lineage>
</organism>
<protein>
    <submittedName>
        <fullName evidence="2">DUF4432 domain-containing protein</fullName>
    </submittedName>
</protein>
<dbReference type="Pfam" id="PF14486">
    <property type="entry name" value="DUF4432"/>
    <property type="match status" value="1"/>
</dbReference>
<name>A0A917WGV1_9ACTN</name>
<gene>
    <name evidence="2" type="ORF">GCM10007977_001690</name>
</gene>
<dbReference type="Proteomes" id="UP000642070">
    <property type="component" value="Unassembled WGS sequence"/>
</dbReference>
<dbReference type="EMBL" id="BMPI01000001">
    <property type="protein sequence ID" value="GGM04022.1"/>
    <property type="molecule type" value="Genomic_DNA"/>
</dbReference>
<dbReference type="SUPFAM" id="SSF74650">
    <property type="entry name" value="Galactose mutarotase-like"/>
    <property type="match status" value="1"/>
</dbReference>
<evidence type="ECO:0000256" key="1">
    <source>
        <dbReference type="SAM" id="MobiDB-lite"/>
    </source>
</evidence>
<comment type="caution">
    <text evidence="2">The sequence shown here is derived from an EMBL/GenBank/DDBJ whole genome shotgun (WGS) entry which is preliminary data.</text>
</comment>
<reference evidence="2" key="1">
    <citation type="journal article" date="2014" name="Int. J. Syst. Evol. Microbiol.">
        <title>Complete genome sequence of Corynebacterium casei LMG S-19264T (=DSM 44701T), isolated from a smear-ripened cheese.</title>
        <authorList>
            <consortium name="US DOE Joint Genome Institute (JGI-PGF)"/>
            <person name="Walter F."/>
            <person name="Albersmeier A."/>
            <person name="Kalinowski J."/>
            <person name="Ruckert C."/>
        </authorList>
    </citation>
    <scope>NUCLEOTIDE SEQUENCE</scope>
    <source>
        <strain evidence="2">JCM 19831</strain>
    </source>
</reference>
<proteinExistence type="predicted"/>
<dbReference type="InterPro" id="IPR014718">
    <property type="entry name" value="GH-type_carb-bd"/>
</dbReference>